<feature type="region of interest" description="Disordered" evidence="1">
    <location>
        <begin position="281"/>
        <end position="360"/>
    </location>
</feature>
<evidence type="ECO:0000313" key="4">
    <source>
        <dbReference type="Proteomes" id="UP001162162"/>
    </source>
</evidence>
<comment type="caution">
    <text evidence="3">The sequence shown here is derived from an EMBL/GenBank/DDBJ whole genome shotgun (WGS) entry which is preliminary data.</text>
</comment>
<dbReference type="InterPro" id="IPR040676">
    <property type="entry name" value="DUF5641"/>
</dbReference>
<dbReference type="Pfam" id="PF18701">
    <property type="entry name" value="DUF5641"/>
    <property type="match status" value="1"/>
</dbReference>
<feature type="compositionally biased region" description="Polar residues" evidence="1">
    <location>
        <begin position="346"/>
        <end position="360"/>
    </location>
</feature>
<organism evidence="3 4">
    <name type="scientific">Aromia moschata</name>
    <dbReference type="NCBI Taxonomy" id="1265417"/>
    <lineage>
        <taxon>Eukaryota</taxon>
        <taxon>Metazoa</taxon>
        <taxon>Ecdysozoa</taxon>
        <taxon>Arthropoda</taxon>
        <taxon>Hexapoda</taxon>
        <taxon>Insecta</taxon>
        <taxon>Pterygota</taxon>
        <taxon>Neoptera</taxon>
        <taxon>Endopterygota</taxon>
        <taxon>Coleoptera</taxon>
        <taxon>Polyphaga</taxon>
        <taxon>Cucujiformia</taxon>
        <taxon>Chrysomeloidea</taxon>
        <taxon>Cerambycidae</taxon>
        <taxon>Cerambycinae</taxon>
        <taxon>Callichromatini</taxon>
        <taxon>Aromia</taxon>
    </lineage>
</organism>
<keyword evidence="4" id="KW-1185">Reference proteome</keyword>
<proteinExistence type="predicted"/>
<dbReference type="AlphaFoldDB" id="A0AAV8YKV3"/>
<dbReference type="PANTHER" id="PTHR47331">
    <property type="entry name" value="PHD-TYPE DOMAIN-CONTAINING PROTEIN"/>
    <property type="match status" value="1"/>
</dbReference>
<reference evidence="3" key="1">
    <citation type="journal article" date="2023" name="Insect Mol. Biol.">
        <title>Genome sequencing provides insights into the evolution of gene families encoding plant cell wall-degrading enzymes in longhorned beetles.</title>
        <authorList>
            <person name="Shin N.R."/>
            <person name="Okamura Y."/>
            <person name="Kirsch R."/>
            <person name="Pauchet Y."/>
        </authorList>
    </citation>
    <scope>NUCLEOTIDE SEQUENCE</scope>
    <source>
        <strain evidence="3">AMC_N1</strain>
    </source>
</reference>
<evidence type="ECO:0000313" key="3">
    <source>
        <dbReference type="EMBL" id="KAJ8952358.1"/>
    </source>
</evidence>
<name>A0AAV8YKV3_9CUCU</name>
<feature type="domain" description="DUF5641" evidence="2">
    <location>
        <begin position="128"/>
        <end position="220"/>
    </location>
</feature>
<evidence type="ECO:0000259" key="2">
    <source>
        <dbReference type="Pfam" id="PF18701"/>
    </source>
</evidence>
<gene>
    <name evidence="3" type="ORF">NQ318_017252</name>
</gene>
<protein>
    <recommendedName>
        <fullName evidence="2">DUF5641 domain-containing protein</fullName>
    </recommendedName>
</protein>
<accession>A0AAV8YKV3</accession>
<sequence>MGSLLLTRLGDKVTTEQPVIDINVYSNLSKLEGIFAYCCAFSSNCRRSATERTFGPLTSKEIKLASLYLIKISQRESFSSEIIAGSRSRPSLVTSFLRPVRFHTINTTHFIIAADPDLTKIPEARPSHFQRIQQLQQYFWNRWSREYISEMQQRNKWASQHGTLKFNDLVLVMEDNQPSARWALRRIEVLHPGGEGVARVATIRTPTGSVRRSFAKICPLPAGDLCRTKVANRVSFNAPKSLRCDLNGSPSTPQKPTPCRNMNSEDFDLNSLTGWTKKNAVGMQGQRAHTSVTKRTPPVQLLIPPPRQAQRPQTQALGPQERTELPLTCQDTKKTGTGRKRRTRPYPTTNSHTPKARQLQ</sequence>
<dbReference type="EMBL" id="JAPWTK010000070">
    <property type="protein sequence ID" value="KAJ8952358.1"/>
    <property type="molecule type" value="Genomic_DNA"/>
</dbReference>
<evidence type="ECO:0000256" key="1">
    <source>
        <dbReference type="SAM" id="MobiDB-lite"/>
    </source>
</evidence>
<dbReference type="Proteomes" id="UP001162162">
    <property type="component" value="Unassembled WGS sequence"/>
</dbReference>